<dbReference type="Proteomes" id="UP000299102">
    <property type="component" value="Unassembled WGS sequence"/>
</dbReference>
<proteinExistence type="predicted"/>
<protein>
    <submittedName>
        <fullName evidence="1">Uncharacterized protein</fullName>
    </submittedName>
</protein>
<dbReference type="AlphaFoldDB" id="A0A4C1YZ43"/>
<organism evidence="1 2">
    <name type="scientific">Eumeta variegata</name>
    <name type="common">Bagworm moth</name>
    <name type="synonym">Eumeta japonica</name>
    <dbReference type="NCBI Taxonomy" id="151549"/>
    <lineage>
        <taxon>Eukaryota</taxon>
        <taxon>Metazoa</taxon>
        <taxon>Ecdysozoa</taxon>
        <taxon>Arthropoda</taxon>
        <taxon>Hexapoda</taxon>
        <taxon>Insecta</taxon>
        <taxon>Pterygota</taxon>
        <taxon>Neoptera</taxon>
        <taxon>Endopterygota</taxon>
        <taxon>Lepidoptera</taxon>
        <taxon>Glossata</taxon>
        <taxon>Ditrysia</taxon>
        <taxon>Tineoidea</taxon>
        <taxon>Psychidae</taxon>
        <taxon>Oiketicinae</taxon>
        <taxon>Eumeta</taxon>
    </lineage>
</organism>
<evidence type="ECO:0000313" key="1">
    <source>
        <dbReference type="EMBL" id="GBP79879.1"/>
    </source>
</evidence>
<sequence>MRYIGLPALVVTGLPSDHLGTGFDPDHERIDRWACNISQIESLAPCLREHVKPSVPVAVTAATTAVVIPAPGQRG</sequence>
<name>A0A4C1YZ43_EUMVA</name>
<accession>A0A4C1YZ43</accession>
<evidence type="ECO:0000313" key="2">
    <source>
        <dbReference type="Proteomes" id="UP000299102"/>
    </source>
</evidence>
<comment type="caution">
    <text evidence="1">The sequence shown here is derived from an EMBL/GenBank/DDBJ whole genome shotgun (WGS) entry which is preliminary data.</text>
</comment>
<keyword evidence="2" id="KW-1185">Reference proteome</keyword>
<reference evidence="1 2" key="1">
    <citation type="journal article" date="2019" name="Commun. Biol.">
        <title>The bagworm genome reveals a unique fibroin gene that provides high tensile strength.</title>
        <authorList>
            <person name="Kono N."/>
            <person name="Nakamura H."/>
            <person name="Ohtoshi R."/>
            <person name="Tomita M."/>
            <person name="Numata K."/>
            <person name="Arakawa K."/>
        </authorList>
    </citation>
    <scope>NUCLEOTIDE SEQUENCE [LARGE SCALE GENOMIC DNA]</scope>
</reference>
<gene>
    <name evidence="1" type="ORF">EVAR_103461_1</name>
</gene>
<dbReference type="EMBL" id="BGZK01001436">
    <property type="protein sequence ID" value="GBP79879.1"/>
    <property type="molecule type" value="Genomic_DNA"/>
</dbReference>